<dbReference type="PROSITE" id="PS51257">
    <property type="entry name" value="PROKAR_LIPOPROTEIN"/>
    <property type="match status" value="1"/>
</dbReference>
<dbReference type="AlphaFoldDB" id="A0A512RIU4"/>
<feature type="signal peptide" evidence="1">
    <location>
        <begin position="1"/>
        <end position="24"/>
    </location>
</feature>
<name>A0A512RIU4_9BACT</name>
<protein>
    <recommendedName>
        <fullName evidence="4">DUF4843 domain-containing protein</fullName>
    </recommendedName>
</protein>
<gene>
    <name evidence="2" type="ORF">CCY01nite_18770</name>
</gene>
<keyword evidence="3" id="KW-1185">Reference proteome</keyword>
<feature type="chain" id="PRO_5021713699" description="DUF4843 domain-containing protein" evidence="1">
    <location>
        <begin position="25"/>
        <end position="170"/>
    </location>
</feature>
<comment type="caution">
    <text evidence="2">The sequence shown here is derived from an EMBL/GenBank/DDBJ whole genome shotgun (WGS) entry which is preliminary data.</text>
</comment>
<keyword evidence="1" id="KW-0732">Signal</keyword>
<evidence type="ECO:0000313" key="3">
    <source>
        <dbReference type="Proteomes" id="UP000321436"/>
    </source>
</evidence>
<proteinExistence type="predicted"/>
<evidence type="ECO:0000256" key="1">
    <source>
        <dbReference type="SAM" id="SignalP"/>
    </source>
</evidence>
<accession>A0A512RIU4</accession>
<dbReference type="OrthoDB" id="671859at2"/>
<evidence type="ECO:0000313" key="2">
    <source>
        <dbReference type="EMBL" id="GEP95617.1"/>
    </source>
</evidence>
<organism evidence="2 3">
    <name type="scientific">Chitinophaga cymbidii</name>
    <dbReference type="NCBI Taxonomy" id="1096750"/>
    <lineage>
        <taxon>Bacteria</taxon>
        <taxon>Pseudomonadati</taxon>
        <taxon>Bacteroidota</taxon>
        <taxon>Chitinophagia</taxon>
        <taxon>Chitinophagales</taxon>
        <taxon>Chitinophagaceae</taxon>
        <taxon>Chitinophaga</taxon>
    </lineage>
</organism>
<dbReference type="Proteomes" id="UP000321436">
    <property type="component" value="Unassembled WGS sequence"/>
</dbReference>
<dbReference type="EMBL" id="BKAU01000001">
    <property type="protein sequence ID" value="GEP95617.1"/>
    <property type="molecule type" value="Genomic_DNA"/>
</dbReference>
<sequence length="170" mass="18643">MPGKLSLSGAAAFLLLLAACKSNEDVTPTRKFISFKMDNKVVLSEQSHRAYYSPGNLTDTDPANDRAELLISGYSYEKDVINIRVTSASADITPGVYRNTAPGTGMVMEMSSSLELITADDQFGDFTIIIHQLKDSLVTGQFNGTLVSEDDGSLKTVKDGYFKVVYRNYY</sequence>
<dbReference type="RefSeq" id="WP_146860017.1">
    <property type="nucleotide sequence ID" value="NZ_BKAU01000001.1"/>
</dbReference>
<reference evidence="2 3" key="1">
    <citation type="submission" date="2019-07" db="EMBL/GenBank/DDBJ databases">
        <title>Whole genome shotgun sequence of Chitinophaga cymbidii NBRC 109752.</title>
        <authorList>
            <person name="Hosoyama A."/>
            <person name="Uohara A."/>
            <person name="Ohji S."/>
            <person name="Ichikawa N."/>
        </authorList>
    </citation>
    <scope>NUCLEOTIDE SEQUENCE [LARGE SCALE GENOMIC DNA]</scope>
    <source>
        <strain evidence="2 3">NBRC 109752</strain>
    </source>
</reference>
<evidence type="ECO:0008006" key="4">
    <source>
        <dbReference type="Google" id="ProtNLM"/>
    </source>
</evidence>